<dbReference type="Proteomes" id="UP000029738">
    <property type="component" value="Unassembled WGS sequence"/>
</dbReference>
<gene>
    <name evidence="1" type="ORF">DA73_0400037325</name>
</gene>
<accession>A0A8S9TGD0</accession>
<keyword evidence="2" id="KW-1185">Reference proteome</keyword>
<name>A0A8S9TGD0_9CYAN</name>
<dbReference type="EMBL" id="JHEG04000001">
    <property type="protein sequence ID" value="KAF3890489.1"/>
    <property type="molecule type" value="Genomic_DNA"/>
</dbReference>
<protein>
    <recommendedName>
        <fullName evidence="3">Transposase</fullName>
    </recommendedName>
</protein>
<evidence type="ECO:0008006" key="3">
    <source>
        <dbReference type="Google" id="ProtNLM"/>
    </source>
</evidence>
<sequence>MQNFKNEPQAIDVIDWYVKAEVRRRKRLSTRLSKTFFQTLFLNHAVLGVWTVEYRLRLACCSNKL</sequence>
<organism evidence="1 2">
    <name type="scientific">Tolypothrix bouteillei VB521301</name>
    <dbReference type="NCBI Taxonomy" id="1479485"/>
    <lineage>
        <taxon>Bacteria</taxon>
        <taxon>Bacillati</taxon>
        <taxon>Cyanobacteriota</taxon>
        <taxon>Cyanophyceae</taxon>
        <taxon>Nostocales</taxon>
        <taxon>Tolypothrichaceae</taxon>
        <taxon>Tolypothrix</taxon>
    </lineage>
</organism>
<dbReference type="AlphaFoldDB" id="A0A8S9TGD0"/>
<reference evidence="1" key="2">
    <citation type="submission" date="2019-11" db="EMBL/GenBank/DDBJ databases">
        <title>Improved Assembly of Tolypothrix boutellei genome.</title>
        <authorList>
            <person name="Sarangi A.N."/>
            <person name="Mukherjee M."/>
            <person name="Ghosh S."/>
            <person name="Singh D."/>
            <person name="Das A."/>
            <person name="Kant S."/>
            <person name="Prusty A."/>
            <person name="Tripathy S."/>
        </authorList>
    </citation>
    <scope>NUCLEOTIDE SEQUENCE</scope>
    <source>
        <strain evidence="1">VB521301</strain>
    </source>
</reference>
<proteinExistence type="predicted"/>
<comment type="caution">
    <text evidence="1">The sequence shown here is derived from an EMBL/GenBank/DDBJ whole genome shotgun (WGS) entry which is preliminary data.</text>
</comment>
<evidence type="ECO:0000313" key="2">
    <source>
        <dbReference type="Proteomes" id="UP000029738"/>
    </source>
</evidence>
<reference evidence="1" key="1">
    <citation type="journal article" date="2015" name="Genome Announc.">
        <title>Draft Genome Sequence of Tolypothrix boutellei Strain VB521301.</title>
        <authorList>
            <person name="Chandrababunaidu M.M."/>
            <person name="Singh D."/>
            <person name="Sen D."/>
            <person name="Bhan S."/>
            <person name="Das S."/>
            <person name="Gupta A."/>
            <person name="Adhikary S.P."/>
            <person name="Tripathy S."/>
        </authorList>
    </citation>
    <scope>NUCLEOTIDE SEQUENCE</scope>
    <source>
        <strain evidence="1">VB521301</strain>
    </source>
</reference>
<evidence type="ECO:0000313" key="1">
    <source>
        <dbReference type="EMBL" id="KAF3890489.1"/>
    </source>
</evidence>
<dbReference type="RefSeq" id="WP_237266034.1">
    <property type="nucleotide sequence ID" value="NZ_JHEG04000001.1"/>
</dbReference>